<protein>
    <submittedName>
        <fullName evidence="1">Putative boron transporter 5</fullName>
    </submittedName>
</protein>
<dbReference type="ExpressionAtlas" id="A0A3L6DT58">
    <property type="expression patterns" value="baseline"/>
</dbReference>
<dbReference type="InterPro" id="IPR059233">
    <property type="entry name" value="MobB_NdrA/B/Cbk1"/>
</dbReference>
<reference evidence="1" key="1">
    <citation type="journal article" date="2018" name="Nat. Genet.">
        <title>Extensive intraspecific gene order and gene structural variations between Mo17 and other maize genomes.</title>
        <authorList>
            <person name="Sun S."/>
            <person name="Zhou Y."/>
            <person name="Chen J."/>
            <person name="Shi J."/>
            <person name="Zhao H."/>
            <person name="Zhao H."/>
            <person name="Song W."/>
            <person name="Zhang M."/>
            <person name="Cui Y."/>
            <person name="Dong X."/>
            <person name="Liu H."/>
            <person name="Ma X."/>
            <person name="Jiao Y."/>
            <person name="Wang B."/>
            <person name="Wei X."/>
            <person name="Stein J.C."/>
            <person name="Glaubitz J.C."/>
            <person name="Lu F."/>
            <person name="Yu G."/>
            <person name="Liang C."/>
            <person name="Fengler K."/>
            <person name="Li B."/>
            <person name="Rafalski A."/>
            <person name="Schnable P.S."/>
            <person name="Ware D.H."/>
            <person name="Buckler E.S."/>
            <person name="Lai J."/>
        </authorList>
    </citation>
    <scope>NUCLEOTIDE SEQUENCE [LARGE SCALE GENOMIC DNA]</scope>
    <source>
        <tissue evidence="1">Seedling</tissue>
    </source>
</reference>
<sequence length="239" mass="27207">MAAAAGEEALSSATKQKVVAAKQYIENHYKSQMKSLQERKERRWMLERKLADADVSEEEQNNILKDLEKRRWNTCAYKGIKWALMTLNCSPLLGEVRLCREKATSNVYAMKKLKKSETLRRGQVLLYGLLGIPPSNGVLPQSPMHTKSLVVLKRQLLSKKMVDTAKESIGGSATSLEIYGKMEEVFIKMDSEENTDSVDKELKNFKDAVLQEGNEEARLAREFDPRKHIEAHLPVRVNE</sequence>
<organism evidence="1">
    <name type="scientific">Zea mays</name>
    <name type="common">Maize</name>
    <dbReference type="NCBI Taxonomy" id="4577"/>
    <lineage>
        <taxon>Eukaryota</taxon>
        <taxon>Viridiplantae</taxon>
        <taxon>Streptophyta</taxon>
        <taxon>Embryophyta</taxon>
        <taxon>Tracheophyta</taxon>
        <taxon>Spermatophyta</taxon>
        <taxon>Magnoliopsida</taxon>
        <taxon>Liliopsida</taxon>
        <taxon>Poales</taxon>
        <taxon>Poaceae</taxon>
        <taxon>PACMAD clade</taxon>
        <taxon>Panicoideae</taxon>
        <taxon>Andropogonodae</taxon>
        <taxon>Andropogoneae</taxon>
        <taxon>Tripsacinae</taxon>
        <taxon>Zea</taxon>
    </lineage>
</organism>
<comment type="caution">
    <text evidence="1">The sequence shown here is derived from an EMBL/GenBank/DDBJ whole genome shotgun (WGS) entry which is preliminary data.</text>
</comment>
<dbReference type="Gene3D" id="3.30.200.20">
    <property type="entry name" value="Phosphorylase Kinase, domain 1"/>
    <property type="match status" value="1"/>
</dbReference>
<dbReference type="AlphaFoldDB" id="A0A3L6DT58"/>
<accession>A0A3L6DT58</accession>
<dbReference type="Proteomes" id="UP000251960">
    <property type="component" value="Chromosome 8"/>
</dbReference>
<gene>
    <name evidence="1" type="primary">BOR5_0</name>
    <name evidence="1" type="ORF">Zm00014a_002192</name>
</gene>
<proteinExistence type="predicted"/>
<dbReference type="CDD" id="cd21742">
    <property type="entry name" value="MobB_NDR_LATS-like"/>
    <property type="match status" value="1"/>
</dbReference>
<name>A0A3L6DT58_MAIZE</name>
<dbReference type="EMBL" id="NCVQ01000009">
    <property type="protein sequence ID" value="PWZ11785.1"/>
    <property type="molecule type" value="Genomic_DNA"/>
</dbReference>
<evidence type="ECO:0000313" key="1">
    <source>
        <dbReference type="EMBL" id="PWZ11785.1"/>
    </source>
</evidence>